<dbReference type="HOGENOM" id="CLU_045348_1_0_4"/>
<feature type="transmembrane region" description="Helical" evidence="7">
    <location>
        <begin position="127"/>
        <end position="152"/>
    </location>
</feature>
<comment type="subcellular location">
    <subcellularLocation>
        <location evidence="1">Cell membrane</location>
        <topology evidence="1">Multi-pass membrane protein</topology>
    </subcellularLocation>
</comment>
<dbReference type="GO" id="GO:0005886">
    <property type="term" value="C:plasma membrane"/>
    <property type="evidence" value="ECO:0007669"/>
    <property type="project" value="UniProtKB-SubCell"/>
</dbReference>
<evidence type="ECO:0000256" key="5">
    <source>
        <dbReference type="ARBA" id="ARBA00022989"/>
    </source>
</evidence>
<proteinExistence type="inferred from homology"/>
<dbReference type="InterPro" id="IPR005614">
    <property type="entry name" value="NrfD-like"/>
</dbReference>
<dbReference type="Proteomes" id="UP000005156">
    <property type="component" value="Unassembled WGS sequence"/>
</dbReference>
<dbReference type="Pfam" id="PF03916">
    <property type="entry name" value="NrfD"/>
    <property type="match status" value="1"/>
</dbReference>
<organism evidence="8 9">
    <name type="scientific">Parasutterella excrementihominis YIT 11859</name>
    <dbReference type="NCBI Taxonomy" id="762966"/>
    <lineage>
        <taxon>Bacteria</taxon>
        <taxon>Pseudomonadati</taxon>
        <taxon>Pseudomonadota</taxon>
        <taxon>Betaproteobacteria</taxon>
        <taxon>Burkholderiales</taxon>
        <taxon>Sutterellaceae</taxon>
        <taxon>Parasutterella</taxon>
    </lineage>
</organism>
<dbReference type="PANTHER" id="PTHR34856:SF2">
    <property type="entry name" value="PROTEIN NRFD"/>
    <property type="match status" value="1"/>
</dbReference>
<keyword evidence="3" id="KW-1003">Cell membrane</keyword>
<evidence type="ECO:0000256" key="3">
    <source>
        <dbReference type="ARBA" id="ARBA00022475"/>
    </source>
</evidence>
<comment type="caution">
    <text evidence="8">The sequence shown here is derived from an EMBL/GenBank/DDBJ whole genome shotgun (WGS) entry which is preliminary data.</text>
</comment>
<accession>F3QIR0</accession>
<feature type="transmembrane region" description="Helical" evidence="7">
    <location>
        <begin position="207"/>
        <end position="227"/>
    </location>
</feature>
<keyword evidence="5 7" id="KW-1133">Transmembrane helix</keyword>
<keyword evidence="6 7" id="KW-0472">Membrane</keyword>
<feature type="transmembrane region" description="Helical" evidence="7">
    <location>
        <begin position="271"/>
        <end position="290"/>
    </location>
</feature>
<dbReference type="AlphaFoldDB" id="F3QIR0"/>
<gene>
    <name evidence="8" type="ORF">HMPREF9439_00810</name>
</gene>
<dbReference type="RefSeq" id="WP_008810106.1">
    <property type="nucleotide sequence ID" value="NZ_CAXTIX010000010.1"/>
</dbReference>
<dbReference type="PANTHER" id="PTHR34856">
    <property type="entry name" value="PROTEIN NRFD"/>
    <property type="match status" value="1"/>
</dbReference>
<dbReference type="EMBL" id="AFBP01000017">
    <property type="protein sequence ID" value="EGG56456.1"/>
    <property type="molecule type" value="Genomic_DNA"/>
</dbReference>
<feature type="transmembrane region" description="Helical" evidence="7">
    <location>
        <begin position="16"/>
        <end position="38"/>
    </location>
</feature>
<dbReference type="Gene3D" id="1.20.1630.10">
    <property type="entry name" value="Formate dehydrogenase/DMSO reductase domain"/>
    <property type="match status" value="1"/>
</dbReference>
<feature type="transmembrane region" description="Helical" evidence="7">
    <location>
        <begin position="45"/>
        <end position="65"/>
    </location>
</feature>
<evidence type="ECO:0000256" key="1">
    <source>
        <dbReference type="ARBA" id="ARBA00004651"/>
    </source>
</evidence>
<dbReference type="InterPro" id="IPR052049">
    <property type="entry name" value="Electron_transfer_protein"/>
</dbReference>
<evidence type="ECO:0000256" key="7">
    <source>
        <dbReference type="SAM" id="Phobius"/>
    </source>
</evidence>
<evidence type="ECO:0000313" key="8">
    <source>
        <dbReference type="EMBL" id="EGG56456.1"/>
    </source>
</evidence>
<dbReference type="GeneID" id="43348293"/>
<evidence type="ECO:0000256" key="4">
    <source>
        <dbReference type="ARBA" id="ARBA00022692"/>
    </source>
</evidence>
<keyword evidence="4 7" id="KW-0812">Transmembrane</keyword>
<feature type="transmembrane region" description="Helical" evidence="7">
    <location>
        <begin position="164"/>
        <end position="187"/>
    </location>
</feature>
<dbReference type="OrthoDB" id="9151196at2"/>
<keyword evidence="9" id="KW-1185">Reference proteome</keyword>
<sequence length="295" mass="32172">MIDLSTLTPQLQATHWGWTIALFLWFIGLSGMGFFINYWVRQKNFVYVLTFCGIAGLALVTSHLGRLSNLPFVIFYALRDFSFNFQSWMMIGIVLLSLLSVGSVFYSMICAGIIFKGSKWQKLAQSNGFNAVFSVLGVCSTIYSGFLLTQAVGVSLWNSSLIPVLWIMSGLTSSIAMLELMSAMGLVDHKSVGWCSRTSVWVDTAKLFAIFSFVYVALGSASIGARAGAEALISGNQALMFWIGGITFGTALPLLINLITRSQKVITGGAIFAVFGALFLRASILFSGYYDSLSF</sequence>
<feature type="transmembrane region" description="Helical" evidence="7">
    <location>
        <begin position="239"/>
        <end position="259"/>
    </location>
</feature>
<name>F3QIR0_9BURK</name>
<dbReference type="eggNOG" id="COG3301">
    <property type="taxonomic scope" value="Bacteria"/>
</dbReference>
<evidence type="ECO:0000256" key="2">
    <source>
        <dbReference type="ARBA" id="ARBA00008929"/>
    </source>
</evidence>
<comment type="similarity">
    <text evidence="2">Belongs to the NrfD family.</text>
</comment>
<feature type="transmembrane region" description="Helical" evidence="7">
    <location>
        <begin position="85"/>
        <end position="115"/>
    </location>
</feature>
<reference evidence="8 9" key="1">
    <citation type="submission" date="2011-02" db="EMBL/GenBank/DDBJ databases">
        <authorList>
            <person name="Weinstock G."/>
            <person name="Sodergren E."/>
            <person name="Clifton S."/>
            <person name="Fulton L."/>
            <person name="Fulton B."/>
            <person name="Courtney L."/>
            <person name="Fronick C."/>
            <person name="Harrison M."/>
            <person name="Strong C."/>
            <person name="Farmer C."/>
            <person name="Delahaunty K."/>
            <person name="Markovic C."/>
            <person name="Hall O."/>
            <person name="Minx P."/>
            <person name="Tomlinson C."/>
            <person name="Mitreva M."/>
            <person name="Hou S."/>
            <person name="Chen J."/>
            <person name="Wollam A."/>
            <person name="Pepin K.H."/>
            <person name="Johnson M."/>
            <person name="Bhonagiri V."/>
            <person name="Zhang X."/>
            <person name="Suruliraj S."/>
            <person name="Warren W."/>
            <person name="Chinwalla A."/>
            <person name="Mardis E.R."/>
            <person name="Wilson R.K."/>
        </authorList>
    </citation>
    <scope>NUCLEOTIDE SEQUENCE [LARGE SCALE GENOMIC DNA]</scope>
    <source>
        <strain evidence="8 9">YIT 11859</strain>
    </source>
</reference>
<evidence type="ECO:0000256" key="6">
    <source>
        <dbReference type="ARBA" id="ARBA00023136"/>
    </source>
</evidence>
<evidence type="ECO:0000313" key="9">
    <source>
        <dbReference type="Proteomes" id="UP000005156"/>
    </source>
</evidence>
<protein>
    <submittedName>
        <fullName evidence="8">Polysulphide reductase, NrfD</fullName>
    </submittedName>
</protein>